<dbReference type="HOGENOM" id="CLU_038371_0_0_7"/>
<dbReference type="NCBIfam" id="TIGR02193">
    <property type="entry name" value="heptsyl_trn_I"/>
    <property type="match status" value="1"/>
</dbReference>
<dbReference type="CAZy" id="GT9">
    <property type="family name" value="Glycosyltransferase Family 9"/>
</dbReference>
<dbReference type="KEGG" id="dbr:Deba_2090"/>
<evidence type="ECO:0000256" key="9">
    <source>
        <dbReference type="ARBA" id="ARBA00044041"/>
    </source>
</evidence>
<dbReference type="InterPro" id="IPR002201">
    <property type="entry name" value="Glyco_trans_9"/>
</dbReference>
<evidence type="ECO:0000256" key="10">
    <source>
        <dbReference type="ARBA" id="ARBA00044190"/>
    </source>
</evidence>
<dbReference type="GO" id="GO:0005829">
    <property type="term" value="C:cytosol"/>
    <property type="evidence" value="ECO:0007669"/>
    <property type="project" value="TreeGrafter"/>
</dbReference>
<keyword evidence="6" id="KW-0808">Transferase</keyword>
<dbReference type="InterPro" id="IPR051199">
    <property type="entry name" value="LPS_LOS_Heptosyltrfase"/>
</dbReference>
<name>E1QID8_DESB2</name>
<dbReference type="GO" id="GO:0005886">
    <property type="term" value="C:plasma membrane"/>
    <property type="evidence" value="ECO:0007669"/>
    <property type="project" value="UniProtKB-SubCell"/>
</dbReference>
<keyword evidence="3" id="KW-1003">Cell membrane</keyword>
<gene>
    <name evidence="13" type="ordered locus">Deba_2090</name>
</gene>
<dbReference type="AlphaFoldDB" id="E1QID8"/>
<keyword evidence="7" id="KW-0448">Lipopolysaccharide biosynthesis</keyword>
<proteinExistence type="predicted"/>
<dbReference type="GO" id="GO:0009244">
    <property type="term" value="P:lipopolysaccharide core region biosynthetic process"/>
    <property type="evidence" value="ECO:0007669"/>
    <property type="project" value="InterPro"/>
</dbReference>
<dbReference type="Gene3D" id="3.40.50.2000">
    <property type="entry name" value="Glycogen Phosphorylase B"/>
    <property type="match status" value="2"/>
</dbReference>
<dbReference type="CDD" id="cd03789">
    <property type="entry name" value="GT9_LPS_heptosyltransferase"/>
    <property type="match status" value="1"/>
</dbReference>
<comment type="pathway">
    <text evidence="2">Bacterial outer membrane biogenesis; LPS core biosynthesis.</text>
</comment>
<dbReference type="Proteomes" id="UP000009047">
    <property type="component" value="Chromosome"/>
</dbReference>
<evidence type="ECO:0000313" key="13">
    <source>
        <dbReference type="EMBL" id="ADK85455.1"/>
    </source>
</evidence>
<reference evidence="13 14" key="1">
    <citation type="journal article" date="2010" name="Stand. Genomic Sci.">
        <title>Complete genome sequence of Desulfarculus baarsii type strain (2st14).</title>
        <authorList>
            <person name="Sun H."/>
            <person name="Spring S."/>
            <person name="Lapidus A."/>
            <person name="Davenport K."/>
            <person name="Del Rio T.G."/>
            <person name="Tice H."/>
            <person name="Nolan M."/>
            <person name="Copeland A."/>
            <person name="Cheng J.F."/>
            <person name="Lucas S."/>
            <person name="Tapia R."/>
            <person name="Goodwin L."/>
            <person name="Pitluck S."/>
            <person name="Ivanova N."/>
            <person name="Pagani I."/>
            <person name="Mavromatis K."/>
            <person name="Ovchinnikova G."/>
            <person name="Pati A."/>
            <person name="Chen A."/>
            <person name="Palaniappan K."/>
            <person name="Hauser L."/>
            <person name="Chang Y.J."/>
            <person name="Jeffries C.D."/>
            <person name="Detter J.C."/>
            <person name="Han C."/>
            <person name="Rohde M."/>
            <person name="Brambilla E."/>
            <person name="Goker M."/>
            <person name="Woyke T."/>
            <person name="Bristow J."/>
            <person name="Eisen J.A."/>
            <person name="Markowitz V."/>
            <person name="Hugenholtz P."/>
            <person name="Kyrpides N.C."/>
            <person name="Klenk H.P."/>
            <person name="Land M."/>
        </authorList>
    </citation>
    <scope>NUCLEOTIDE SEQUENCE [LARGE SCALE GENOMIC DNA]</scope>
    <source>
        <strain evidence="14">ATCC 33931 / DSM 2075 / LMG 7858 / VKM B-1802 / 2st14</strain>
    </source>
</reference>
<evidence type="ECO:0000256" key="1">
    <source>
        <dbReference type="ARBA" id="ARBA00004515"/>
    </source>
</evidence>
<evidence type="ECO:0000256" key="6">
    <source>
        <dbReference type="ARBA" id="ARBA00022679"/>
    </source>
</evidence>
<evidence type="ECO:0000256" key="4">
    <source>
        <dbReference type="ARBA" id="ARBA00022519"/>
    </source>
</evidence>
<sequence>MRILLVKLSALGDVVQSLPVAMAIKAQDPSARVDWLVEPPAAPLLQGHPALERVIVSPRKGPAGSLWQKAGRMVGFRRALASVRYDAVVDLQGLIKSAILVSLCRSERKIGFAGGKEPAAALALNERLPAYDPDRHALLRYLDLLEPLGYQRPAQVQYGLWPSAEEERAVDELLAGWDQARPLILLHPVALWPSKLWPLEHWVELTRLLVEAGVNVGVSGAAGDTAWGRAMVAGWTGAASAPRDFTGRTDLRVLAALQRRARAVVSTDTGAMHLAAAMGAPTLALFGPTAPWRTGPFGAGHQIIRLGLECGPCFRRGCDNPRCMNEITATAVAERVAEMLAGPAARAKELVHGH</sequence>
<dbReference type="SUPFAM" id="SSF53756">
    <property type="entry name" value="UDP-Glycosyltransferase/glycogen phosphorylase"/>
    <property type="match status" value="1"/>
</dbReference>
<evidence type="ECO:0000256" key="11">
    <source>
        <dbReference type="ARBA" id="ARBA00044330"/>
    </source>
</evidence>
<dbReference type="GO" id="GO:0008713">
    <property type="term" value="F:ADP-heptose-lipopolysaccharide heptosyltransferase activity"/>
    <property type="evidence" value="ECO:0007669"/>
    <property type="project" value="TreeGrafter"/>
</dbReference>
<dbReference type="Pfam" id="PF01075">
    <property type="entry name" value="Glyco_transf_9"/>
    <property type="match status" value="1"/>
</dbReference>
<accession>E1QID8</accession>
<evidence type="ECO:0000256" key="12">
    <source>
        <dbReference type="ARBA" id="ARBA00049201"/>
    </source>
</evidence>
<keyword evidence="8" id="KW-0472">Membrane</keyword>
<dbReference type="PANTHER" id="PTHR30160:SF1">
    <property type="entry name" value="LIPOPOLYSACCHARIDE 1,2-N-ACETYLGLUCOSAMINETRANSFERASE-RELATED"/>
    <property type="match status" value="1"/>
</dbReference>
<evidence type="ECO:0000256" key="8">
    <source>
        <dbReference type="ARBA" id="ARBA00023136"/>
    </source>
</evidence>
<dbReference type="eggNOG" id="COG0859">
    <property type="taxonomic scope" value="Bacteria"/>
</dbReference>
<evidence type="ECO:0000313" key="14">
    <source>
        <dbReference type="Proteomes" id="UP000009047"/>
    </source>
</evidence>
<keyword evidence="4" id="KW-0997">Cell inner membrane</keyword>
<dbReference type="EMBL" id="CP002085">
    <property type="protein sequence ID" value="ADK85455.1"/>
    <property type="molecule type" value="Genomic_DNA"/>
</dbReference>
<dbReference type="STRING" id="644282.Deba_2090"/>
<dbReference type="InterPro" id="IPR011908">
    <property type="entry name" value="LipoPS_heptosylTferase-I"/>
</dbReference>
<dbReference type="RefSeq" id="WP_013258896.1">
    <property type="nucleotide sequence ID" value="NC_014365.1"/>
</dbReference>
<evidence type="ECO:0000256" key="2">
    <source>
        <dbReference type="ARBA" id="ARBA00004713"/>
    </source>
</evidence>
<evidence type="ECO:0000256" key="7">
    <source>
        <dbReference type="ARBA" id="ARBA00022985"/>
    </source>
</evidence>
<protein>
    <recommendedName>
        <fullName evidence="10">Lipopolysaccharide heptosyltransferase 1</fullName>
        <ecNumber evidence="9">2.4.99.23</ecNumber>
    </recommendedName>
    <alternativeName>
        <fullName evidence="11">ADP-heptose:lipopolysaccharide heptosyltransferase I</fullName>
    </alternativeName>
</protein>
<keyword evidence="14" id="KW-1185">Reference proteome</keyword>
<organism evidence="13 14">
    <name type="scientific">Desulfarculus baarsii (strain ATCC 33931 / DSM 2075 / LMG 7858 / VKM B-1802 / 2st14)</name>
    <dbReference type="NCBI Taxonomy" id="644282"/>
    <lineage>
        <taxon>Bacteria</taxon>
        <taxon>Pseudomonadati</taxon>
        <taxon>Thermodesulfobacteriota</taxon>
        <taxon>Desulfarculia</taxon>
        <taxon>Desulfarculales</taxon>
        <taxon>Desulfarculaceae</taxon>
        <taxon>Desulfarculus</taxon>
    </lineage>
</organism>
<keyword evidence="5" id="KW-0328">Glycosyltransferase</keyword>
<evidence type="ECO:0000256" key="3">
    <source>
        <dbReference type="ARBA" id="ARBA00022475"/>
    </source>
</evidence>
<evidence type="ECO:0000256" key="5">
    <source>
        <dbReference type="ARBA" id="ARBA00022676"/>
    </source>
</evidence>
<comment type="subcellular location">
    <subcellularLocation>
        <location evidence="1">Cell inner membrane</location>
        <topology evidence="1">Peripheral membrane protein</topology>
        <orientation evidence="1">Cytoplasmic side</orientation>
    </subcellularLocation>
</comment>
<dbReference type="EC" id="2.4.99.23" evidence="9"/>
<dbReference type="PANTHER" id="PTHR30160">
    <property type="entry name" value="TETRAACYLDISACCHARIDE 4'-KINASE-RELATED"/>
    <property type="match status" value="1"/>
</dbReference>
<comment type="catalytic activity">
    <reaction evidence="12">
        <text>an alpha-Kdo-(2-&gt;4)-alpha-Kdo-(2-&gt;6)-lipid A + ADP-L-glycero-beta-D-manno-heptose = an L-alpha-D-Hep-(1-&gt;5)-[alpha-Kdo-(2-&gt;4)]-alpha-Kdo-(2-&gt;6)-lipid A + ADP + H(+)</text>
        <dbReference type="Rhea" id="RHEA:74067"/>
        <dbReference type="ChEBI" id="CHEBI:15378"/>
        <dbReference type="ChEBI" id="CHEBI:61506"/>
        <dbReference type="ChEBI" id="CHEBI:176431"/>
        <dbReference type="ChEBI" id="CHEBI:193068"/>
        <dbReference type="ChEBI" id="CHEBI:456216"/>
        <dbReference type="EC" id="2.4.99.23"/>
    </reaction>
</comment>